<evidence type="ECO:0000313" key="2">
    <source>
        <dbReference type="Proteomes" id="UP001055039"/>
    </source>
</evidence>
<organism evidence="1 2">
    <name type="scientific">Methylorubrum aminovorans</name>
    <dbReference type="NCBI Taxonomy" id="269069"/>
    <lineage>
        <taxon>Bacteria</taxon>
        <taxon>Pseudomonadati</taxon>
        <taxon>Pseudomonadota</taxon>
        <taxon>Alphaproteobacteria</taxon>
        <taxon>Hyphomicrobiales</taxon>
        <taxon>Methylobacteriaceae</taxon>
        <taxon>Methylorubrum</taxon>
    </lineage>
</organism>
<reference evidence="1" key="1">
    <citation type="journal article" date="2021" name="Front. Microbiol.">
        <title>Comprehensive Comparative Genomics and Phenotyping of Methylobacterium Species.</title>
        <authorList>
            <person name="Alessa O."/>
            <person name="Ogura Y."/>
            <person name="Fujitani Y."/>
            <person name="Takami H."/>
            <person name="Hayashi T."/>
            <person name="Sahin N."/>
            <person name="Tani A."/>
        </authorList>
    </citation>
    <scope>NUCLEOTIDE SEQUENCE</scope>
    <source>
        <strain evidence="1">NBRC 15686</strain>
    </source>
</reference>
<proteinExistence type="predicted"/>
<dbReference type="EMBL" id="BPRC01000041">
    <property type="protein sequence ID" value="GJE68042.1"/>
    <property type="molecule type" value="Genomic_DNA"/>
</dbReference>
<comment type="caution">
    <text evidence="1">The sequence shown here is derived from an EMBL/GenBank/DDBJ whole genome shotgun (WGS) entry which is preliminary data.</text>
</comment>
<keyword evidence="2" id="KW-1185">Reference proteome</keyword>
<dbReference type="RefSeq" id="WP_238228913.1">
    <property type="nucleotide sequence ID" value="NZ_BAAADH010000053.1"/>
</dbReference>
<dbReference type="Proteomes" id="UP001055039">
    <property type="component" value="Unassembled WGS sequence"/>
</dbReference>
<evidence type="ECO:0000313" key="1">
    <source>
        <dbReference type="EMBL" id="GJE68042.1"/>
    </source>
</evidence>
<protein>
    <submittedName>
        <fullName evidence="1">Uncharacterized protein</fullName>
    </submittedName>
</protein>
<accession>A0ABQ4ULK0</accession>
<gene>
    <name evidence="1" type="ORF">LNAOJCKE_5278</name>
</gene>
<reference evidence="1" key="2">
    <citation type="submission" date="2021-08" db="EMBL/GenBank/DDBJ databases">
        <authorList>
            <person name="Tani A."/>
            <person name="Ola A."/>
            <person name="Ogura Y."/>
            <person name="Katsura K."/>
            <person name="Hayashi T."/>
        </authorList>
    </citation>
    <scope>NUCLEOTIDE SEQUENCE</scope>
    <source>
        <strain evidence="1">NBRC 15686</strain>
    </source>
</reference>
<sequence>MADFAGYVPVPLEPLADRKKLWAQESADAWRHYGEEIQARDEKTARLKALRLAKEAAETKAAAQAALVPKPRARRKRNLG</sequence>
<name>A0ABQ4ULK0_9HYPH</name>